<keyword evidence="2" id="KW-0964">Secreted</keyword>
<gene>
    <name evidence="4" type="ORF">HJ583_016315</name>
</gene>
<reference evidence="4 5" key="1">
    <citation type="submission" date="2020-06" db="EMBL/GenBank/DDBJ databases">
        <title>Draft genome of Uliginosibacterium sp. IMCC34675.</title>
        <authorList>
            <person name="Song J."/>
        </authorList>
    </citation>
    <scope>NUCLEOTIDE SEQUENCE [LARGE SCALE GENOMIC DNA]</scope>
    <source>
        <strain evidence="4 5">IMCC34675</strain>
    </source>
</reference>
<keyword evidence="2" id="KW-0119">Carbohydrate metabolism</keyword>
<dbReference type="PANTHER" id="PTHR31683">
    <property type="entry name" value="PECTATE LYASE 18-RELATED"/>
    <property type="match status" value="1"/>
</dbReference>
<dbReference type="InterPro" id="IPR012334">
    <property type="entry name" value="Pectin_lyas_fold"/>
</dbReference>
<dbReference type="RefSeq" id="WP_170022910.1">
    <property type="nucleotide sequence ID" value="NZ_JABCSC020000004.1"/>
</dbReference>
<proteinExistence type="inferred from homology"/>
<keyword evidence="2" id="KW-0624">Polysaccharide degradation</keyword>
<evidence type="ECO:0000256" key="2">
    <source>
        <dbReference type="RuleBase" id="RU361173"/>
    </source>
</evidence>
<comment type="similarity">
    <text evidence="2">Belongs to the polysaccharide lyase 1 family.</text>
</comment>
<keyword evidence="5" id="KW-1185">Reference proteome</keyword>
<dbReference type="Proteomes" id="UP000778523">
    <property type="component" value="Unassembled WGS sequence"/>
</dbReference>
<dbReference type="PANTHER" id="PTHR31683:SF18">
    <property type="entry name" value="PECTATE LYASE 21-RELATED"/>
    <property type="match status" value="1"/>
</dbReference>
<evidence type="ECO:0000259" key="3">
    <source>
        <dbReference type="SMART" id="SM00656"/>
    </source>
</evidence>
<protein>
    <submittedName>
        <fullName evidence="4">Pectate trisaccharide-lyase</fullName>
    </submittedName>
</protein>
<dbReference type="InterPro" id="IPR045032">
    <property type="entry name" value="PEL"/>
</dbReference>
<dbReference type="Pfam" id="PF00544">
    <property type="entry name" value="Pectate_lyase_4"/>
    <property type="match status" value="1"/>
</dbReference>
<accession>A0ABX2IIN1</accession>
<keyword evidence="1 2" id="KW-0456">Lyase</keyword>
<dbReference type="SMART" id="SM00656">
    <property type="entry name" value="Amb_all"/>
    <property type="match status" value="1"/>
</dbReference>
<dbReference type="SUPFAM" id="SSF51126">
    <property type="entry name" value="Pectin lyase-like"/>
    <property type="match status" value="1"/>
</dbReference>
<evidence type="ECO:0000256" key="1">
    <source>
        <dbReference type="ARBA" id="ARBA00023239"/>
    </source>
</evidence>
<dbReference type="Gene3D" id="2.160.20.10">
    <property type="entry name" value="Single-stranded right-handed beta-helix, Pectin lyase-like"/>
    <property type="match status" value="1"/>
</dbReference>
<name>A0ABX2IIN1_9RHOO</name>
<organism evidence="4 5">
    <name type="scientific">Uliginosibacterium aquaticum</name>
    <dbReference type="NCBI Taxonomy" id="2731212"/>
    <lineage>
        <taxon>Bacteria</taxon>
        <taxon>Pseudomonadati</taxon>
        <taxon>Pseudomonadota</taxon>
        <taxon>Betaproteobacteria</taxon>
        <taxon>Rhodocyclales</taxon>
        <taxon>Zoogloeaceae</taxon>
        <taxon>Uliginosibacterium</taxon>
    </lineage>
</organism>
<evidence type="ECO:0000313" key="5">
    <source>
        <dbReference type="Proteomes" id="UP000778523"/>
    </source>
</evidence>
<dbReference type="InterPro" id="IPR011050">
    <property type="entry name" value="Pectin_lyase_fold/virulence"/>
</dbReference>
<comment type="subcellular location">
    <subcellularLocation>
        <location evidence="2">Secreted</location>
    </subcellularLocation>
</comment>
<sequence>MASSATSSSASSGNFIDAQVGYSTENGGTTGGAGGAEVIVTTGTEFNAALCNRTTKTTPIIIKVNGTINHGNTTKQSGQCDTVADAIQLKGVQNVSIIGVGSNAVFDQIGIHIRDAKNIIIRNVHVKNVKKSGSPTSNGGDAIGMETNVSNVWVDHCTLEASGGESDGYDALFDMKDTTKYVTLSWTILTGSDRGGLVGYSDSDDQNGPVTYHHNYYKNLHSRMPLLRWATAHSFNNYYDGIIESGMNPRMNGKIKAENNYFTNAKNPIGTFYTDVMGYWDVAGNIFGANVTWLADATNKEYPAGPDVKSTTSITIPYAYTLDDAANVPDLIKNGAGAGKMPDGSSSSSASSGGAASSVATSSAAASSSAASSAASSSTAASSSASGGSATTITYPWSDDFSLATTATLFTTGYAKFTNDAGTEVSMYAKTGGSPTVSGGVITLAGARFTIGALGTGTTTGPTGSPANYTPGGIFNIIGKTCTLTINASQAGTGSTFQVYVDNNTTSTGNSPHATSTLSSTGTTTTKNTSVVVSVAATSIVAGDNTFTWKLDNASYTGGSFLQIRTDSSSAVYINSISLSCL</sequence>
<comment type="caution">
    <text evidence="4">The sequence shown here is derived from an EMBL/GenBank/DDBJ whole genome shotgun (WGS) entry which is preliminary data.</text>
</comment>
<dbReference type="EMBL" id="JABCSC020000004">
    <property type="protein sequence ID" value="NSL56600.1"/>
    <property type="molecule type" value="Genomic_DNA"/>
</dbReference>
<evidence type="ECO:0000313" key="4">
    <source>
        <dbReference type="EMBL" id="NSL56600.1"/>
    </source>
</evidence>
<dbReference type="InterPro" id="IPR002022">
    <property type="entry name" value="Pec_lyase"/>
</dbReference>
<feature type="domain" description="Pectate lyase" evidence="3">
    <location>
        <begin position="33"/>
        <end position="268"/>
    </location>
</feature>